<evidence type="ECO:0000313" key="3">
    <source>
        <dbReference type="Proteomes" id="UP000215027"/>
    </source>
</evidence>
<dbReference type="InterPro" id="IPR005184">
    <property type="entry name" value="DUF306_Meta_HslJ"/>
</dbReference>
<dbReference type="InterPro" id="IPR038670">
    <property type="entry name" value="HslJ-like_sf"/>
</dbReference>
<evidence type="ECO:0000313" key="2">
    <source>
        <dbReference type="EMBL" id="CUS04700.2"/>
    </source>
</evidence>
<dbReference type="KEGG" id="pbf:CFX0092_A2822"/>
<dbReference type="EMBL" id="LN890655">
    <property type="protein sequence ID" value="CUS04700.2"/>
    <property type="molecule type" value="Genomic_DNA"/>
</dbReference>
<protein>
    <recommendedName>
        <fullName evidence="1">DUF306 domain-containing protein</fullName>
    </recommendedName>
</protein>
<organism evidence="2 3">
    <name type="scientific">Candidatus Promineifilum breve</name>
    <dbReference type="NCBI Taxonomy" id="1806508"/>
    <lineage>
        <taxon>Bacteria</taxon>
        <taxon>Bacillati</taxon>
        <taxon>Chloroflexota</taxon>
        <taxon>Ardenticatenia</taxon>
        <taxon>Candidatus Promineifilales</taxon>
        <taxon>Candidatus Promineifilaceae</taxon>
        <taxon>Candidatus Promineifilum</taxon>
    </lineage>
</organism>
<dbReference type="Proteomes" id="UP000215027">
    <property type="component" value="Chromosome I"/>
</dbReference>
<gene>
    <name evidence="2" type="ORF">CFX0092_A2822</name>
</gene>
<name>A0A160T771_9CHLR</name>
<evidence type="ECO:0000259" key="1">
    <source>
        <dbReference type="Pfam" id="PF03724"/>
    </source>
</evidence>
<proteinExistence type="predicted"/>
<dbReference type="Gene3D" id="2.40.128.270">
    <property type="match status" value="1"/>
</dbReference>
<dbReference type="PROSITE" id="PS51257">
    <property type="entry name" value="PROKAR_LIPOPROTEIN"/>
    <property type="match status" value="1"/>
</dbReference>
<keyword evidence="3" id="KW-1185">Reference proteome</keyword>
<dbReference type="AlphaFoldDB" id="A0A160T771"/>
<accession>A0A160T771</accession>
<reference evidence="2" key="1">
    <citation type="submission" date="2016-01" db="EMBL/GenBank/DDBJ databases">
        <authorList>
            <person name="Mcilroy J.S."/>
            <person name="Karst M S."/>
            <person name="Albertsen M."/>
        </authorList>
    </citation>
    <scope>NUCLEOTIDE SEQUENCE</scope>
    <source>
        <strain evidence="2">Cfx-K</strain>
    </source>
</reference>
<feature type="domain" description="DUF306" evidence="1">
    <location>
        <begin position="40"/>
        <end position="144"/>
    </location>
</feature>
<dbReference type="Pfam" id="PF03724">
    <property type="entry name" value="META"/>
    <property type="match status" value="1"/>
</dbReference>
<sequence>MAKRIWRLKSNVMKWLLWPAVVWLGGCSGIGGEAADLPILDTRWLLVSFSDATGAHEVPTDPIPFLEVAEEWLSFDNGCNETYANAQVDAERFNIEMVIMRGTACERISAAATELERTMDDAIVNWSTYTIVGDELIIPFEGGEARFSRAIPANAFDLRGFPLLQREPVKPDYLGEEIIRGRLIQEDGCLRLPIPDYYFESGFLLVWPAIYAVGFDADGVAVFNLQTTERVAGVGDEVVISGGHIDEEIDPLLHDDLLRLPSLPAGCAGPYWIMSDILSLEE</sequence>